<dbReference type="EMBL" id="JAWRVI010000363">
    <property type="protein sequence ID" value="KAK4067062.1"/>
    <property type="molecule type" value="Genomic_DNA"/>
</dbReference>
<protein>
    <submittedName>
        <fullName evidence="2">Uncharacterized protein</fullName>
    </submittedName>
</protein>
<evidence type="ECO:0000313" key="3">
    <source>
        <dbReference type="Proteomes" id="UP001287286"/>
    </source>
</evidence>
<sequence length="147" mass="15071">MCAKLPPRRGVLGEFAPRAPPSPQLLDPKGEGPIQIAMGLGNDGMGPSGIVVSPLAPHGVPSITLRLGLPCGDSFSAHITRMMHVGIVGFRRAPGSSRAVVWAACHQASSWSCKAPPGGGRRCGAETAARAHSMASSYGQSTPMPVP</sequence>
<comment type="caution">
    <text evidence="2">The sequence shown here is derived from an EMBL/GenBank/DDBJ whole genome shotgun (WGS) entry which is preliminary data.</text>
</comment>
<keyword evidence="3" id="KW-1185">Reference proteome</keyword>
<dbReference type="Proteomes" id="UP001287286">
    <property type="component" value="Unassembled WGS sequence"/>
</dbReference>
<evidence type="ECO:0000313" key="2">
    <source>
        <dbReference type="EMBL" id="KAK4067062.1"/>
    </source>
</evidence>
<organism evidence="2 3">
    <name type="scientific">Purpureocillium lilacinum</name>
    <name type="common">Paecilomyces lilacinus</name>
    <dbReference type="NCBI Taxonomy" id="33203"/>
    <lineage>
        <taxon>Eukaryota</taxon>
        <taxon>Fungi</taxon>
        <taxon>Dikarya</taxon>
        <taxon>Ascomycota</taxon>
        <taxon>Pezizomycotina</taxon>
        <taxon>Sordariomycetes</taxon>
        <taxon>Hypocreomycetidae</taxon>
        <taxon>Hypocreales</taxon>
        <taxon>Ophiocordycipitaceae</taxon>
        <taxon>Purpureocillium</taxon>
    </lineage>
</organism>
<evidence type="ECO:0000256" key="1">
    <source>
        <dbReference type="SAM" id="MobiDB-lite"/>
    </source>
</evidence>
<name>A0ABR0BCQ8_PURLI</name>
<feature type="region of interest" description="Disordered" evidence="1">
    <location>
        <begin position="12"/>
        <end position="32"/>
    </location>
</feature>
<reference evidence="2 3" key="1">
    <citation type="journal article" date="2024" name="Microbiol. Resour. Announc.">
        <title>Genome annotations for the ascomycete fungi Trichoderma harzianum, Trichoderma aggressivum, and Purpureocillium lilacinum.</title>
        <authorList>
            <person name="Beijen E.P.W."/>
            <person name="Ohm R.A."/>
        </authorList>
    </citation>
    <scope>NUCLEOTIDE SEQUENCE [LARGE SCALE GENOMIC DNA]</scope>
    <source>
        <strain evidence="2 3">CBS 150709</strain>
    </source>
</reference>
<gene>
    <name evidence="2" type="ORF">Purlil1_13928</name>
</gene>
<accession>A0ABR0BCQ8</accession>
<proteinExistence type="predicted"/>